<gene>
    <name evidence="1" type="ORF">ACFPIH_29750</name>
</gene>
<evidence type="ECO:0000313" key="1">
    <source>
        <dbReference type="EMBL" id="MFC4503647.1"/>
    </source>
</evidence>
<reference evidence="2" key="1">
    <citation type="journal article" date="2019" name="Int. J. Syst. Evol. Microbiol.">
        <title>The Global Catalogue of Microorganisms (GCM) 10K type strain sequencing project: providing services to taxonomists for standard genome sequencing and annotation.</title>
        <authorList>
            <consortium name="The Broad Institute Genomics Platform"/>
            <consortium name="The Broad Institute Genome Sequencing Center for Infectious Disease"/>
            <person name="Wu L."/>
            <person name="Ma J."/>
        </authorList>
    </citation>
    <scope>NUCLEOTIDE SEQUENCE [LARGE SCALE GENOMIC DNA]</scope>
    <source>
        <strain evidence="2">CGMCC 4.7177</strain>
    </source>
</reference>
<proteinExistence type="predicted"/>
<name>A0ABV9AUU3_9ACTN</name>
<evidence type="ECO:0000313" key="2">
    <source>
        <dbReference type="Proteomes" id="UP001595839"/>
    </source>
</evidence>
<keyword evidence="2" id="KW-1185">Reference proteome</keyword>
<organism evidence="1 2">
    <name type="scientific">Streptomyces vulcanius</name>
    <dbReference type="NCBI Taxonomy" id="1441876"/>
    <lineage>
        <taxon>Bacteria</taxon>
        <taxon>Bacillati</taxon>
        <taxon>Actinomycetota</taxon>
        <taxon>Actinomycetes</taxon>
        <taxon>Kitasatosporales</taxon>
        <taxon>Streptomycetaceae</taxon>
        <taxon>Streptomyces</taxon>
    </lineage>
</organism>
<sequence length="128" mass="13291">MRLVSDPRYGEVDLSASAEELTCLASAVAQGEGLLSSASSSGSNTLAGVEVKNTSGPGVLVHRDAERQILVISGDSASRTVLAENLRAMATAEDGGHLHIDYYPGHFYLAEGSLPLVVNSPHGGMPTR</sequence>
<dbReference type="Proteomes" id="UP001595839">
    <property type="component" value="Unassembled WGS sequence"/>
</dbReference>
<comment type="caution">
    <text evidence="1">The sequence shown here is derived from an EMBL/GenBank/DDBJ whole genome shotgun (WGS) entry which is preliminary data.</text>
</comment>
<accession>A0ABV9AUU3</accession>
<dbReference type="InterPro" id="IPR029083">
    <property type="entry name" value="Imm32"/>
</dbReference>
<dbReference type="RefSeq" id="WP_381178609.1">
    <property type="nucleotide sequence ID" value="NZ_JBHSFK010000021.1"/>
</dbReference>
<dbReference type="EMBL" id="JBHSFK010000021">
    <property type="protein sequence ID" value="MFC4503647.1"/>
    <property type="molecule type" value="Genomic_DNA"/>
</dbReference>
<dbReference type="Pfam" id="PF15566">
    <property type="entry name" value="Imm32"/>
    <property type="match status" value="1"/>
</dbReference>
<protein>
    <submittedName>
        <fullName evidence="1">Uncharacterized protein</fullName>
    </submittedName>
</protein>